<accession>A0ABS5PPG7</accession>
<evidence type="ECO:0000313" key="2">
    <source>
        <dbReference type="Proteomes" id="UP000746471"/>
    </source>
</evidence>
<gene>
    <name evidence="1" type="ORF">KHM83_10265</name>
</gene>
<proteinExistence type="predicted"/>
<keyword evidence="2" id="KW-1185">Reference proteome</keyword>
<sequence length="229" mass="26400">MSKLYMYGTELGELEQLMMLVPNFMPRKSGMIVMHGINRGKEASKCQPCLYEESSSQISEIGNVINEINRLGFDSYKDITFTCFKNHRSIRLNERLINLARNYDGEIFLNEIQRSRFYSVCRLQGVSTKDRNSFYLATLFLLTADDKLWSVAKDHVYLDSFEFKKMQLSGINTEGYALYQTARTICMGREYIKLDEIADKTLIGDRAFKAIINAILISKYGLLVLNLND</sequence>
<dbReference type="EMBL" id="JAHBCL010000016">
    <property type="protein sequence ID" value="MBS7527064.1"/>
    <property type="molecule type" value="Genomic_DNA"/>
</dbReference>
<protein>
    <submittedName>
        <fullName evidence="1">Uncharacterized protein</fullName>
    </submittedName>
</protein>
<organism evidence="1 2">
    <name type="scientific">Fusibacter paucivorans</name>
    <dbReference type="NCBI Taxonomy" id="76009"/>
    <lineage>
        <taxon>Bacteria</taxon>
        <taxon>Bacillati</taxon>
        <taxon>Bacillota</taxon>
        <taxon>Clostridia</taxon>
        <taxon>Eubacteriales</taxon>
        <taxon>Eubacteriales Family XII. Incertae Sedis</taxon>
        <taxon>Fusibacter</taxon>
    </lineage>
</organism>
<name>A0ABS5PPG7_9FIRM</name>
<reference evidence="1 2" key="1">
    <citation type="submission" date="2021-05" db="EMBL/GenBank/DDBJ databases">
        <title>Fusibacter ferrireducens sp. nov., an anaerobic, sulfur- and Fe-reducing bacterium isolated from the mangrove sediment.</title>
        <authorList>
            <person name="Qiu D."/>
        </authorList>
    </citation>
    <scope>NUCLEOTIDE SEQUENCE [LARGE SCALE GENOMIC DNA]</scope>
    <source>
        <strain evidence="1 2">DSM 12116</strain>
    </source>
</reference>
<dbReference type="RefSeq" id="WP_213236926.1">
    <property type="nucleotide sequence ID" value="NZ_JAHBCL010000016.1"/>
</dbReference>
<evidence type="ECO:0000313" key="1">
    <source>
        <dbReference type="EMBL" id="MBS7527064.1"/>
    </source>
</evidence>
<comment type="caution">
    <text evidence="1">The sequence shown here is derived from an EMBL/GenBank/DDBJ whole genome shotgun (WGS) entry which is preliminary data.</text>
</comment>
<dbReference type="Proteomes" id="UP000746471">
    <property type="component" value="Unassembled WGS sequence"/>
</dbReference>